<accession>A0A401LFQ2</accession>
<proteinExistence type="inferred from homology"/>
<keyword evidence="12" id="KW-1185">Reference proteome</keyword>
<comment type="caution">
    <text evidence="11">The sequence shown here is derived from an EMBL/GenBank/DDBJ whole genome shotgun (WGS) entry which is preliminary data.</text>
</comment>
<evidence type="ECO:0000256" key="2">
    <source>
        <dbReference type="ARBA" id="ARBA00005684"/>
    </source>
</evidence>
<evidence type="ECO:0000256" key="3">
    <source>
        <dbReference type="ARBA" id="ARBA00012560"/>
    </source>
</evidence>
<comment type="similarity">
    <text evidence="2 10">Belongs to the disproportionating enzyme family.</text>
</comment>
<evidence type="ECO:0000256" key="9">
    <source>
        <dbReference type="ARBA" id="ARBA00031501"/>
    </source>
</evidence>
<evidence type="ECO:0000256" key="4">
    <source>
        <dbReference type="ARBA" id="ARBA00020295"/>
    </source>
</evidence>
<dbReference type="SUPFAM" id="SSF51445">
    <property type="entry name" value="(Trans)glycosidases"/>
    <property type="match status" value="1"/>
</dbReference>
<evidence type="ECO:0000256" key="10">
    <source>
        <dbReference type="RuleBase" id="RU361207"/>
    </source>
</evidence>
<keyword evidence="7 10" id="KW-0119">Carbohydrate metabolism</keyword>
<evidence type="ECO:0000256" key="8">
    <source>
        <dbReference type="ARBA" id="ARBA00031423"/>
    </source>
</evidence>
<dbReference type="InterPro" id="IPR003385">
    <property type="entry name" value="Glyco_hydro_77"/>
</dbReference>
<dbReference type="Gene3D" id="3.20.20.80">
    <property type="entry name" value="Glycosidases"/>
    <property type="match status" value="1"/>
</dbReference>
<gene>
    <name evidence="11" type="primary">malQ</name>
    <name evidence="11" type="ORF">KGMB03357_20060</name>
</gene>
<name>A0A401LFQ2_9FIRM</name>
<organism evidence="11 12">
    <name type="scientific">Anaerotignum faecicola</name>
    <dbReference type="NCBI Taxonomy" id="2358141"/>
    <lineage>
        <taxon>Bacteria</taxon>
        <taxon>Bacillati</taxon>
        <taxon>Bacillota</taxon>
        <taxon>Clostridia</taxon>
        <taxon>Lachnospirales</taxon>
        <taxon>Anaerotignaceae</taxon>
        <taxon>Anaerotignum</taxon>
    </lineage>
</organism>
<dbReference type="NCBIfam" id="NF011080">
    <property type="entry name" value="PRK14508.1-3"/>
    <property type="match status" value="1"/>
</dbReference>
<dbReference type="InterPro" id="IPR017853">
    <property type="entry name" value="GH"/>
</dbReference>
<dbReference type="EC" id="2.4.1.25" evidence="3 10"/>
<dbReference type="Proteomes" id="UP000287361">
    <property type="component" value="Unassembled WGS sequence"/>
</dbReference>
<evidence type="ECO:0000313" key="11">
    <source>
        <dbReference type="EMBL" id="GCB30345.1"/>
    </source>
</evidence>
<sequence length="542" mass="60830">MANRKSGILLHPSSLPSAFGVGDFGQAAYTFLDRLAEAKQTLWQILPLVPTDAGGSPYSSASAFAGNPLLISPELLLEEGLLSEADLQNASVPPAARVDYEKAAAVKLPLLEKAFQAFQQKEAPADYAAFQAENAYWLADYALYTALKQHFLSVRATEEAAEGFDLFCEECAGLSLSEEKLHEYYDNVSWVSFPRGLKRRNALSLKKWRRQLAPAIEKEIFLQYIFQKQWQAVKAYANEKGISVIGDAPIFVSYDSADVWAHQKLFRLDSKGFPTCVTGVPPDYFSETGQLWGNPHYAWREHEKTGFAWWLSRIQKNLQDVDILRIDHFRGFSACWEVAFGAEDARGGKWASAPGEAFFTLLKEKLGSPLPLIAEDLGIITDEVAALRDFAGLPGMRILQFAFGQEKNNPYLPHCYDKNTIVYTGTHDNDTTNGWYQAATEQEKDHYRRYLNVDGSNAAWDFIRLALSSPADTAILPLQDVLSLGTEHRMNIPGTTKGNWSFTFSFDWWQEGFSEGLRYLSALFGRNEQAEKAAEETDEFLR</sequence>
<evidence type="ECO:0000313" key="12">
    <source>
        <dbReference type="Proteomes" id="UP000287361"/>
    </source>
</evidence>
<keyword evidence="6 10" id="KW-0808">Transferase</keyword>
<dbReference type="AlphaFoldDB" id="A0A401LFQ2"/>
<dbReference type="Pfam" id="PF02446">
    <property type="entry name" value="Glyco_hydro_77"/>
    <property type="match status" value="1"/>
</dbReference>
<evidence type="ECO:0000256" key="5">
    <source>
        <dbReference type="ARBA" id="ARBA00022676"/>
    </source>
</evidence>
<protein>
    <recommendedName>
        <fullName evidence="4 10">4-alpha-glucanotransferase</fullName>
        <ecNumber evidence="3 10">2.4.1.25</ecNumber>
    </recommendedName>
    <alternativeName>
        <fullName evidence="8 10">Amylomaltase</fullName>
    </alternativeName>
    <alternativeName>
        <fullName evidence="9 10">Disproportionating enzyme</fullName>
    </alternativeName>
</protein>
<keyword evidence="5 10" id="KW-0328">Glycosyltransferase</keyword>
<evidence type="ECO:0000256" key="6">
    <source>
        <dbReference type="ARBA" id="ARBA00022679"/>
    </source>
</evidence>
<evidence type="ECO:0000256" key="1">
    <source>
        <dbReference type="ARBA" id="ARBA00000439"/>
    </source>
</evidence>
<dbReference type="GO" id="GO:0004134">
    <property type="term" value="F:4-alpha-glucanotransferase activity"/>
    <property type="evidence" value="ECO:0007669"/>
    <property type="project" value="UniProtKB-EC"/>
</dbReference>
<dbReference type="NCBIfam" id="TIGR00217">
    <property type="entry name" value="malQ"/>
    <property type="match status" value="1"/>
</dbReference>
<comment type="catalytic activity">
    <reaction evidence="1 10">
        <text>Transfers a segment of a (1-&gt;4)-alpha-D-glucan to a new position in an acceptor, which may be glucose or a (1-&gt;4)-alpha-D-glucan.</text>
        <dbReference type="EC" id="2.4.1.25"/>
    </reaction>
</comment>
<evidence type="ECO:0000256" key="7">
    <source>
        <dbReference type="ARBA" id="ARBA00023277"/>
    </source>
</evidence>
<dbReference type="GO" id="GO:0005975">
    <property type="term" value="P:carbohydrate metabolic process"/>
    <property type="evidence" value="ECO:0007669"/>
    <property type="project" value="InterPro"/>
</dbReference>
<dbReference type="PANTHER" id="PTHR32438:SF5">
    <property type="entry name" value="4-ALPHA-GLUCANOTRANSFERASE DPE1, CHLOROPLASTIC_AMYLOPLASTIC"/>
    <property type="match status" value="1"/>
</dbReference>
<dbReference type="OrthoDB" id="9811841at2"/>
<reference evidence="11 12" key="1">
    <citation type="submission" date="2018-10" db="EMBL/GenBank/DDBJ databases">
        <title>Draft Genome Sequence of Anaerotignum sp. KCTC 15736.</title>
        <authorList>
            <person name="Choi S.H."/>
            <person name="Kim J.S."/>
            <person name="Kang S.W."/>
            <person name="Lee J.S."/>
            <person name="Park S.H."/>
        </authorList>
    </citation>
    <scope>NUCLEOTIDE SEQUENCE [LARGE SCALE GENOMIC DNA]</scope>
    <source>
        <strain evidence="11 12">KCTC 15736</strain>
    </source>
</reference>
<dbReference type="PANTHER" id="PTHR32438">
    <property type="entry name" value="4-ALPHA-GLUCANOTRANSFERASE DPE1, CHLOROPLASTIC/AMYLOPLASTIC"/>
    <property type="match status" value="1"/>
</dbReference>
<dbReference type="EMBL" id="BHVZ01000014">
    <property type="protein sequence ID" value="GCB30345.1"/>
    <property type="molecule type" value="Genomic_DNA"/>
</dbReference>